<sequence>MFAMPYIISNYSFFISDYFSSRNYSYIIVFIFKKKIIIVNFFNPYFFPKCCRMKNQTFTNFWLFFVTYWRNFIKSDVFSSLFLSTSELNEFLELIIEKTISSLSKRFSSRFSIILCSISQNKFECTDFKTAFLTGKPFSTLSNSIIIHNL</sequence>
<evidence type="ECO:0000256" key="1">
    <source>
        <dbReference type="SAM" id="Phobius"/>
    </source>
</evidence>
<gene>
    <name evidence="2" type="ORF">SAMN05216273_12113</name>
</gene>
<keyword evidence="1" id="KW-0472">Membrane</keyword>
<evidence type="ECO:0000313" key="2">
    <source>
        <dbReference type="EMBL" id="SDM30297.1"/>
    </source>
</evidence>
<accession>A0ABY0R296</accession>
<protein>
    <submittedName>
        <fullName evidence="2">Uncharacterized protein</fullName>
    </submittedName>
</protein>
<reference evidence="2 3" key="1">
    <citation type="submission" date="2016-10" db="EMBL/GenBank/DDBJ databases">
        <authorList>
            <person name="Varghese N."/>
            <person name="Submissions S."/>
        </authorList>
    </citation>
    <scope>NUCLEOTIDE SEQUENCE [LARGE SCALE GENOMIC DNA]</scope>
    <source>
        <strain evidence="2 3">CGMCC 1.10941</strain>
    </source>
</reference>
<dbReference type="EMBL" id="FNHD01000021">
    <property type="protein sequence ID" value="SDM30297.1"/>
    <property type="molecule type" value="Genomic_DNA"/>
</dbReference>
<keyword evidence="1" id="KW-0812">Transmembrane</keyword>
<evidence type="ECO:0000313" key="3">
    <source>
        <dbReference type="Proteomes" id="UP000199242"/>
    </source>
</evidence>
<comment type="caution">
    <text evidence="2">The sequence shown here is derived from an EMBL/GenBank/DDBJ whole genome shotgun (WGS) entry which is preliminary data.</text>
</comment>
<name>A0ABY0R296_9FLAO</name>
<keyword evidence="3" id="KW-1185">Reference proteome</keyword>
<feature type="transmembrane region" description="Helical" evidence="1">
    <location>
        <begin position="24"/>
        <end position="47"/>
    </location>
</feature>
<organism evidence="2 3">
    <name type="scientific">Chryseobacterium taihuense</name>
    <dbReference type="NCBI Taxonomy" id="1141221"/>
    <lineage>
        <taxon>Bacteria</taxon>
        <taxon>Pseudomonadati</taxon>
        <taxon>Bacteroidota</taxon>
        <taxon>Flavobacteriia</taxon>
        <taxon>Flavobacteriales</taxon>
        <taxon>Weeksellaceae</taxon>
        <taxon>Chryseobacterium group</taxon>
        <taxon>Chryseobacterium</taxon>
    </lineage>
</organism>
<keyword evidence="1" id="KW-1133">Transmembrane helix</keyword>
<dbReference type="Proteomes" id="UP000199242">
    <property type="component" value="Unassembled WGS sequence"/>
</dbReference>
<proteinExistence type="predicted"/>